<organism evidence="5 6">
    <name type="scientific">Paenibacillus roseus</name>
    <dbReference type="NCBI Taxonomy" id="2798579"/>
    <lineage>
        <taxon>Bacteria</taxon>
        <taxon>Bacillati</taxon>
        <taxon>Bacillota</taxon>
        <taxon>Bacilli</taxon>
        <taxon>Bacillales</taxon>
        <taxon>Paenibacillaceae</taxon>
        <taxon>Paenibacillus</taxon>
    </lineage>
</organism>
<reference evidence="5" key="1">
    <citation type="submission" date="2020-12" db="EMBL/GenBank/DDBJ databases">
        <authorList>
            <person name="Huq M.A."/>
        </authorList>
    </citation>
    <scope>NUCLEOTIDE SEQUENCE</scope>
    <source>
        <strain evidence="5">MAHUQ-46</strain>
    </source>
</reference>
<dbReference type="Pfam" id="PF01520">
    <property type="entry name" value="Amidase_3"/>
    <property type="match status" value="1"/>
</dbReference>
<keyword evidence="3" id="KW-0732">Signal</keyword>
<keyword evidence="1" id="KW-0378">Hydrolase</keyword>
<name>A0A934JAG1_9BACL</name>
<accession>A0A934JAG1</accession>
<dbReference type="Pfam" id="PF07833">
    <property type="entry name" value="Cu_amine_oxidN1"/>
    <property type="match status" value="1"/>
</dbReference>
<dbReference type="Gene3D" id="2.60.40.3500">
    <property type="match status" value="1"/>
</dbReference>
<dbReference type="PANTHER" id="PTHR30404">
    <property type="entry name" value="N-ACETYLMURAMOYL-L-ALANINE AMIDASE"/>
    <property type="match status" value="1"/>
</dbReference>
<evidence type="ECO:0000256" key="2">
    <source>
        <dbReference type="SAM" id="MobiDB-lite"/>
    </source>
</evidence>
<dbReference type="AlphaFoldDB" id="A0A934JAG1"/>
<dbReference type="CDD" id="cd02696">
    <property type="entry name" value="MurNAc-LAA"/>
    <property type="match status" value="1"/>
</dbReference>
<evidence type="ECO:0000313" key="5">
    <source>
        <dbReference type="EMBL" id="MBJ6363591.1"/>
    </source>
</evidence>
<dbReference type="RefSeq" id="WP_199021121.1">
    <property type="nucleotide sequence ID" value="NZ_JAELUP010000103.1"/>
</dbReference>
<feature type="domain" description="MurNAc-LAA" evidence="4">
    <location>
        <begin position="370"/>
        <end position="477"/>
    </location>
</feature>
<dbReference type="SMART" id="SM00646">
    <property type="entry name" value="Ami_3"/>
    <property type="match status" value="1"/>
</dbReference>
<sequence length="483" mass="52435">MKKLVHLMLLVLFVVVLWPSQGHAATAPKLFLDGKSIVPDVDPIIVKDYTLVPVSFIATGLGSGIEYIAQTKTVTIHNSTTNIELKIDSQTAVVDGQTVNLDAAVQLLKGRTMVPLRFVGEQLGLNVEWVQETQSIYLTKKQAPPEEDPSQNGEQPDPLETVGARPVPADAVGVVKGIEFDGTSAIIISYDGEISPNEAFTLQGPDRIVLDLPAVAFAPEFTSGFKLASSGVRSGEGRLVVEGHPLLNQVRYNSTEAPSAVRLVLDLTQASTYTVNQGNGVIRLDLTGIPETDQPSQPPVGDKTNGVFRVVIDAGHGAHDPGAKSASNRTEKEFNLGLALKVQALLKKEKNIEVYMTREDDTFMELSDRAKFANDLKADIFISIHANSFGTTARGTETYYNRDDSKGLADIIHKHFLKGTGLPDRKVKKAGFVVIKQTTMPAVLLEAGFITNKEDEKILYDDAAQNRMAEGIVAGIKEYFNQK</sequence>
<dbReference type="InterPro" id="IPR012854">
    <property type="entry name" value="Cu_amine_oxidase-like_N"/>
</dbReference>
<evidence type="ECO:0000256" key="1">
    <source>
        <dbReference type="ARBA" id="ARBA00022801"/>
    </source>
</evidence>
<dbReference type="SUPFAM" id="SSF55383">
    <property type="entry name" value="Copper amine oxidase, domain N"/>
    <property type="match status" value="1"/>
</dbReference>
<evidence type="ECO:0000259" key="4">
    <source>
        <dbReference type="SMART" id="SM00646"/>
    </source>
</evidence>
<evidence type="ECO:0000313" key="6">
    <source>
        <dbReference type="Proteomes" id="UP000640274"/>
    </source>
</evidence>
<dbReference type="SUPFAM" id="SSF53187">
    <property type="entry name" value="Zn-dependent exopeptidases"/>
    <property type="match status" value="1"/>
</dbReference>
<dbReference type="GO" id="GO:0030288">
    <property type="term" value="C:outer membrane-bounded periplasmic space"/>
    <property type="evidence" value="ECO:0007669"/>
    <property type="project" value="TreeGrafter"/>
</dbReference>
<dbReference type="PANTHER" id="PTHR30404:SF0">
    <property type="entry name" value="N-ACETYLMURAMOYL-L-ALANINE AMIDASE AMIC"/>
    <property type="match status" value="1"/>
</dbReference>
<dbReference type="GO" id="GO:0009253">
    <property type="term" value="P:peptidoglycan catabolic process"/>
    <property type="evidence" value="ECO:0007669"/>
    <property type="project" value="InterPro"/>
</dbReference>
<dbReference type="Proteomes" id="UP000640274">
    <property type="component" value="Unassembled WGS sequence"/>
</dbReference>
<keyword evidence="6" id="KW-1185">Reference proteome</keyword>
<dbReference type="GO" id="GO:0008745">
    <property type="term" value="F:N-acetylmuramoyl-L-alanine amidase activity"/>
    <property type="evidence" value="ECO:0007669"/>
    <property type="project" value="InterPro"/>
</dbReference>
<gene>
    <name evidence="5" type="ORF">JFN88_20490</name>
</gene>
<evidence type="ECO:0000256" key="3">
    <source>
        <dbReference type="SAM" id="SignalP"/>
    </source>
</evidence>
<feature type="chain" id="PRO_5037461425" evidence="3">
    <location>
        <begin position="25"/>
        <end position="483"/>
    </location>
</feature>
<feature type="signal peptide" evidence="3">
    <location>
        <begin position="1"/>
        <end position="24"/>
    </location>
</feature>
<proteinExistence type="predicted"/>
<comment type="caution">
    <text evidence="5">The sequence shown here is derived from an EMBL/GenBank/DDBJ whole genome shotgun (WGS) entry which is preliminary data.</text>
</comment>
<feature type="region of interest" description="Disordered" evidence="2">
    <location>
        <begin position="140"/>
        <end position="164"/>
    </location>
</feature>
<dbReference type="InterPro" id="IPR036582">
    <property type="entry name" value="Mao_N_sf"/>
</dbReference>
<dbReference type="EMBL" id="JAELUP010000103">
    <property type="protein sequence ID" value="MBJ6363591.1"/>
    <property type="molecule type" value="Genomic_DNA"/>
</dbReference>
<dbReference type="InterPro" id="IPR050695">
    <property type="entry name" value="N-acetylmuramoyl_amidase_3"/>
</dbReference>
<dbReference type="Gene3D" id="3.40.630.40">
    <property type="entry name" value="Zn-dependent exopeptidases"/>
    <property type="match status" value="1"/>
</dbReference>
<protein>
    <submittedName>
        <fullName evidence="5">N-acetylmuramoyl-L-alanine amidase</fullName>
    </submittedName>
</protein>
<dbReference type="InterPro" id="IPR002508">
    <property type="entry name" value="MurNAc-LAA_cat"/>
</dbReference>
<dbReference type="Gene3D" id="3.30.457.10">
    <property type="entry name" value="Copper amine oxidase-like, N-terminal domain"/>
    <property type="match status" value="1"/>
</dbReference>